<protein>
    <submittedName>
        <fullName evidence="1">Uncharacterized protein</fullName>
    </submittedName>
</protein>
<dbReference type="AlphaFoldDB" id="A0A074Z6V1"/>
<dbReference type="RefSeq" id="XP_009177288.1">
    <property type="nucleotide sequence ID" value="XM_009179024.1"/>
</dbReference>
<proteinExistence type="predicted"/>
<dbReference type="GeneID" id="20326244"/>
<evidence type="ECO:0000313" key="1">
    <source>
        <dbReference type="EMBL" id="KER18965.1"/>
    </source>
</evidence>
<reference evidence="1 2" key="1">
    <citation type="submission" date="2013-11" db="EMBL/GenBank/DDBJ databases">
        <title>Opisthorchis viverrini - life in the bile duct.</title>
        <authorList>
            <person name="Young N.D."/>
            <person name="Nagarajan N."/>
            <person name="Lin S.J."/>
            <person name="Korhonen P.K."/>
            <person name="Jex A.R."/>
            <person name="Hall R.S."/>
            <person name="Safavi-Hemami H."/>
            <person name="Kaewkong W."/>
            <person name="Bertrand D."/>
            <person name="Gao S."/>
            <person name="Seet Q."/>
            <person name="Wongkham S."/>
            <person name="Teh B.T."/>
            <person name="Wongkham C."/>
            <person name="Intapan P.M."/>
            <person name="Maleewong W."/>
            <person name="Yang X."/>
            <person name="Hu M."/>
            <person name="Wang Z."/>
            <person name="Hofmann A."/>
            <person name="Sternberg P.W."/>
            <person name="Tan P."/>
            <person name="Wang J."/>
            <person name="Gasser R.B."/>
        </authorList>
    </citation>
    <scope>NUCLEOTIDE SEQUENCE [LARGE SCALE GENOMIC DNA]</scope>
</reference>
<evidence type="ECO:0000313" key="2">
    <source>
        <dbReference type="Proteomes" id="UP000054324"/>
    </source>
</evidence>
<dbReference type="Proteomes" id="UP000054324">
    <property type="component" value="Unassembled WGS sequence"/>
</dbReference>
<dbReference type="EMBL" id="KL597424">
    <property type="protein sequence ID" value="KER18965.1"/>
    <property type="molecule type" value="Genomic_DNA"/>
</dbReference>
<sequence length="97" mass="11224">MSTPDQPDDKLFEFARNPVSFIAKHVIDGGHQTGISIRVKEFRLPTFIRTLLITRLEQDSSVQFSDRDSAVRRMRSRLNFYCRCTRSSHIGSPHDTK</sequence>
<gene>
    <name evidence="1" type="ORF">T265_12076</name>
</gene>
<organism evidence="1 2">
    <name type="scientific">Opisthorchis viverrini</name>
    <name type="common">Southeast Asian liver fluke</name>
    <dbReference type="NCBI Taxonomy" id="6198"/>
    <lineage>
        <taxon>Eukaryota</taxon>
        <taxon>Metazoa</taxon>
        <taxon>Spiralia</taxon>
        <taxon>Lophotrochozoa</taxon>
        <taxon>Platyhelminthes</taxon>
        <taxon>Trematoda</taxon>
        <taxon>Digenea</taxon>
        <taxon>Opisthorchiida</taxon>
        <taxon>Opisthorchiata</taxon>
        <taxon>Opisthorchiidae</taxon>
        <taxon>Opisthorchis</taxon>
    </lineage>
</organism>
<accession>A0A074Z6V1</accession>
<dbReference type="CTD" id="20326244"/>
<dbReference type="OrthoDB" id="5800476at2759"/>
<keyword evidence="2" id="KW-1185">Reference proteome</keyword>
<dbReference type="KEGG" id="ovi:T265_12076"/>
<name>A0A074Z6V1_OPIVI</name>